<evidence type="ECO:0000313" key="2">
    <source>
        <dbReference type="Proteomes" id="UP001374535"/>
    </source>
</evidence>
<reference evidence="1 2" key="1">
    <citation type="journal article" date="2023" name="Life. Sci Alliance">
        <title>Evolutionary insights into 3D genome organization and epigenetic landscape of Vigna mungo.</title>
        <authorList>
            <person name="Junaid A."/>
            <person name="Singh B."/>
            <person name="Bhatia S."/>
        </authorList>
    </citation>
    <scope>NUCLEOTIDE SEQUENCE [LARGE SCALE GENOMIC DNA]</scope>
    <source>
        <strain evidence="1">Urdbean</strain>
    </source>
</reference>
<gene>
    <name evidence="1" type="ORF">V8G54_034335</name>
</gene>
<organism evidence="1 2">
    <name type="scientific">Vigna mungo</name>
    <name type="common">Black gram</name>
    <name type="synonym">Phaseolus mungo</name>
    <dbReference type="NCBI Taxonomy" id="3915"/>
    <lineage>
        <taxon>Eukaryota</taxon>
        <taxon>Viridiplantae</taxon>
        <taxon>Streptophyta</taxon>
        <taxon>Embryophyta</taxon>
        <taxon>Tracheophyta</taxon>
        <taxon>Spermatophyta</taxon>
        <taxon>Magnoliopsida</taxon>
        <taxon>eudicotyledons</taxon>
        <taxon>Gunneridae</taxon>
        <taxon>Pentapetalae</taxon>
        <taxon>rosids</taxon>
        <taxon>fabids</taxon>
        <taxon>Fabales</taxon>
        <taxon>Fabaceae</taxon>
        <taxon>Papilionoideae</taxon>
        <taxon>50 kb inversion clade</taxon>
        <taxon>NPAAA clade</taxon>
        <taxon>indigoferoid/millettioid clade</taxon>
        <taxon>Phaseoleae</taxon>
        <taxon>Vigna</taxon>
    </lineage>
</organism>
<evidence type="ECO:0000313" key="1">
    <source>
        <dbReference type="EMBL" id="WVY95247.1"/>
    </source>
</evidence>
<protein>
    <submittedName>
        <fullName evidence="1">Uncharacterized protein</fullName>
    </submittedName>
</protein>
<sequence length="138" mass="16181">SHILIFPLMEEVSSFFSYIVHNPEAPLPFPWERVINVQRRVIYYKNNVTEDIVFDSRSSIYVGGGVYMENTPLSYYMNDSHIHLVHRLIRAYQLSSDVPRVFLFSIGCHDYDRPLYHIVQEPTIQCPLCNMTIMRGLP</sequence>
<feature type="non-terminal residue" evidence="1">
    <location>
        <position position="1"/>
    </location>
</feature>
<dbReference type="AlphaFoldDB" id="A0AAQ3RJM2"/>
<dbReference type="Proteomes" id="UP001374535">
    <property type="component" value="Chromosome 10"/>
</dbReference>
<dbReference type="EMBL" id="CP144691">
    <property type="protein sequence ID" value="WVY95247.1"/>
    <property type="molecule type" value="Genomic_DNA"/>
</dbReference>
<proteinExistence type="predicted"/>
<accession>A0AAQ3RJM2</accession>
<keyword evidence="2" id="KW-1185">Reference proteome</keyword>
<name>A0AAQ3RJM2_VIGMU</name>